<proteinExistence type="predicted"/>
<keyword evidence="3" id="KW-1185">Reference proteome</keyword>
<protein>
    <submittedName>
        <fullName evidence="2">Uncharacterized protein</fullName>
    </submittedName>
</protein>
<sequence>MSFKITLAMYSYQTLAVWLLTMVWAQLAQTQSAQYPLLPNQREAAPLPHDEDRFMITKTVFFEVNPEDRPNDVAIHENISSTIFPRGVTGGIEFVPGEWGQQHKLTALVRLSSNNEIALNLVSIRNDTRNLFVDSASVPSPSLDSTLALDPALKVDIVVFIKPQTFRLRKTHVSTVNLNIQFFQDIWFETYYLTLSAVNGFITGLQSPRFMVQDINITSHHGPILGNWSLSASASFTTLTNNIYVNLFPTLWSAGPYTTANIFAQSEKGNIDIRMPFEPDKLSLRNGSSIIETRQGSITGTLVHCGETVLKAGNEIDVKLLPYWAFYNREVVMPHNYITTESGDGNTTVEVLPPVYHRYYKMNPLFFAVSRHVQGDVVSGNEYRRMKLVYPGQWGGVATGYAGGGGNVDIRGKDFEEVERNGSVVQVERRPLGSQLWFEADAGSAELVLEPCYEVGCGFPEV</sequence>
<dbReference type="EMBL" id="CAOQHR010000003">
    <property type="protein sequence ID" value="CAI6331786.1"/>
    <property type="molecule type" value="Genomic_DNA"/>
</dbReference>
<gene>
    <name evidence="2" type="ORF">PDIGIT_LOCUS4815</name>
</gene>
<dbReference type="Proteomes" id="UP001152607">
    <property type="component" value="Unassembled WGS sequence"/>
</dbReference>
<feature type="signal peptide" evidence="1">
    <location>
        <begin position="1"/>
        <end position="30"/>
    </location>
</feature>
<dbReference type="OrthoDB" id="3786999at2759"/>
<accession>A0A9W4UB72</accession>
<reference evidence="2" key="1">
    <citation type="submission" date="2023-01" db="EMBL/GenBank/DDBJ databases">
        <authorList>
            <person name="Van Ghelder C."/>
            <person name="Rancurel C."/>
        </authorList>
    </citation>
    <scope>NUCLEOTIDE SEQUENCE</scope>
    <source>
        <strain evidence="2">CNCM I-4278</strain>
    </source>
</reference>
<feature type="chain" id="PRO_5040938112" evidence="1">
    <location>
        <begin position="31"/>
        <end position="462"/>
    </location>
</feature>
<comment type="caution">
    <text evidence="2">The sequence shown here is derived from an EMBL/GenBank/DDBJ whole genome shotgun (WGS) entry which is preliminary data.</text>
</comment>
<evidence type="ECO:0000313" key="3">
    <source>
        <dbReference type="Proteomes" id="UP001152607"/>
    </source>
</evidence>
<name>A0A9W4UB72_9PLEO</name>
<evidence type="ECO:0000313" key="2">
    <source>
        <dbReference type="EMBL" id="CAI6331786.1"/>
    </source>
</evidence>
<evidence type="ECO:0000256" key="1">
    <source>
        <dbReference type="SAM" id="SignalP"/>
    </source>
</evidence>
<keyword evidence="1" id="KW-0732">Signal</keyword>
<dbReference type="AlphaFoldDB" id="A0A9W4UB72"/>
<organism evidence="2 3">
    <name type="scientific">Periconia digitata</name>
    <dbReference type="NCBI Taxonomy" id="1303443"/>
    <lineage>
        <taxon>Eukaryota</taxon>
        <taxon>Fungi</taxon>
        <taxon>Dikarya</taxon>
        <taxon>Ascomycota</taxon>
        <taxon>Pezizomycotina</taxon>
        <taxon>Dothideomycetes</taxon>
        <taxon>Pleosporomycetidae</taxon>
        <taxon>Pleosporales</taxon>
        <taxon>Massarineae</taxon>
        <taxon>Periconiaceae</taxon>
        <taxon>Periconia</taxon>
    </lineage>
</organism>